<dbReference type="PROSITE" id="PS51112">
    <property type="entry name" value="AMMECR1"/>
    <property type="match status" value="1"/>
</dbReference>
<dbReference type="Gene3D" id="3.30.700.20">
    <property type="entry name" value="Hypothetical protein ph0010, domain 1"/>
    <property type="match status" value="1"/>
</dbReference>
<dbReference type="AlphaFoldDB" id="A0A7C0Y967"/>
<dbReference type="SUPFAM" id="SSF143447">
    <property type="entry name" value="AMMECR1-like"/>
    <property type="match status" value="1"/>
</dbReference>
<comment type="caution">
    <text evidence="2">The sequence shown here is derived from an EMBL/GenBank/DDBJ whole genome shotgun (WGS) entry which is preliminary data.</text>
</comment>
<dbReference type="EMBL" id="DQWS01000129">
    <property type="protein sequence ID" value="HDD53097.1"/>
    <property type="molecule type" value="Genomic_DNA"/>
</dbReference>
<dbReference type="InterPro" id="IPR027623">
    <property type="entry name" value="AmmeMemoSam_A"/>
</dbReference>
<proteinExistence type="predicted"/>
<dbReference type="InterPro" id="IPR002733">
    <property type="entry name" value="AMMECR1_domain"/>
</dbReference>
<sequence>MDKEHPLVSLARRTIEEYVKRGVVVDPPPPREMIPEMRKKAGVFVSLKKHGRLRGCIGTFLPTTENVAAEVIRNAIAAATEDPRFPPVRPEELGELDVSVDVLSEPEPVESLGDLDHKKYGVIVESGWKRGLLLPDLEGVDTVEQQLSIAMAKAGINPEEPVKIYRFKVDRYK</sequence>
<protein>
    <submittedName>
        <fullName evidence="2">AmmeMemoRadiSam system protein A</fullName>
    </submittedName>
</protein>
<dbReference type="PANTHER" id="PTHR13016">
    <property type="entry name" value="AMMECR1 HOMOLOG"/>
    <property type="match status" value="1"/>
</dbReference>
<name>A0A7C0Y967_9BACT</name>
<dbReference type="NCBIfam" id="TIGR04335">
    <property type="entry name" value="AmmeMemoSam_A"/>
    <property type="match status" value="1"/>
</dbReference>
<organism evidence="2">
    <name type="scientific">Thermosulfidibacter takaii</name>
    <dbReference type="NCBI Taxonomy" id="412593"/>
    <lineage>
        <taxon>Bacteria</taxon>
        <taxon>Pseudomonadati</taxon>
        <taxon>Thermosulfidibacterota</taxon>
        <taxon>Thermosulfidibacteria</taxon>
        <taxon>Thermosulfidibacterales</taxon>
        <taxon>Thermosulfidibacteraceae</taxon>
    </lineage>
</organism>
<dbReference type="InterPro" id="IPR036071">
    <property type="entry name" value="AMMECR1_dom_sf"/>
</dbReference>
<evidence type="ECO:0000259" key="1">
    <source>
        <dbReference type="PROSITE" id="PS51112"/>
    </source>
</evidence>
<accession>A0A7C0Y967</accession>
<dbReference type="Proteomes" id="UP000885690">
    <property type="component" value="Unassembled WGS sequence"/>
</dbReference>
<dbReference type="NCBIfam" id="TIGR00296">
    <property type="entry name" value="TIGR00296 family protein"/>
    <property type="match status" value="1"/>
</dbReference>
<dbReference type="PANTHER" id="PTHR13016:SF0">
    <property type="entry name" value="AMME SYNDROME CANDIDATE GENE 1 PROTEIN"/>
    <property type="match status" value="1"/>
</dbReference>
<dbReference type="Pfam" id="PF01871">
    <property type="entry name" value="AMMECR1"/>
    <property type="match status" value="1"/>
</dbReference>
<dbReference type="InterPro" id="IPR023473">
    <property type="entry name" value="AMMECR1"/>
</dbReference>
<gene>
    <name evidence="2" type="primary">amrA</name>
    <name evidence="2" type="ORF">ENF32_03400</name>
</gene>
<evidence type="ECO:0000313" key="2">
    <source>
        <dbReference type="EMBL" id="HDD53097.1"/>
    </source>
</evidence>
<dbReference type="Gene3D" id="3.30.1490.150">
    <property type="entry name" value="Hypothetical protein ph0010, domain 2"/>
    <property type="match status" value="1"/>
</dbReference>
<reference evidence="2" key="1">
    <citation type="journal article" date="2020" name="mSystems">
        <title>Genome- and Community-Level Interaction Insights into Carbon Utilization and Element Cycling Functions of Hydrothermarchaeota in Hydrothermal Sediment.</title>
        <authorList>
            <person name="Zhou Z."/>
            <person name="Liu Y."/>
            <person name="Xu W."/>
            <person name="Pan J."/>
            <person name="Luo Z.H."/>
            <person name="Li M."/>
        </authorList>
    </citation>
    <scope>NUCLEOTIDE SEQUENCE [LARGE SCALE GENOMIC DNA]</scope>
    <source>
        <strain evidence="2">HyVt-115</strain>
    </source>
</reference>
<dbReference type="InterPro" id="IPR027485">
    <property type="entry name" value="AMMECR1_N"/>
</dbReference>
<feature type="domain" description="AMMECR1" evidence="1">
    <location>
        <begin position="2"/>
        <end position="173"/>
    </location>
</feature>